<comment type="caution">
    <text evidence="1">The sequence shown here is derived from an EMBL/GenBank/DDBJ whole genome shotgun (WGS) entry which is preliminary data.</text>
</comment>
<evidence type="ECO:0000313" key="2">
    <source>
        <dbReference type="EMBL" id="KAF0030109.1"/>
    </source>
</evidence>
<dbReference type="EMBL" id="VEVO01006056">
    <property type="protein sequence ID" value="KAF0021497.1"/>
    <property type="molecule type" value="Genomic_DNA"/>
</dbReference>
<organism evidence="1 3">
    <name type="scientific">Scophthalmus maximus</name>
    <name type="common">Turbot</name>
    <name type="synonym">Psetta maxima</name>
    <dbReference type="NCBI Taxonomy" id="52904"/>
    <lineage>
        <taxon>Eukaryota</taxon>
        <taxon>Metazoa</taxon>
        <taxon>Chordata</taxon>
        <taxon>Craniata</taxon>
        <taxon>Vertebrata</taxon>
        <taxon>Euteleostomi</taxon>
        <taxon>Actinopterygii</taxon>
        <taxon>Neopterygii</taxon>
        <taxon>Teleostei</taxon>
        <taxon>Neoteleostei</taxon>
        <taxon>Acanthomorphata</taxon>
        <taxon>Carangaria</taxon>
        <taxon>Pleuronectiformes</taxon>
        <taxon>Pleuronectoidei</taxon>
        <taxon>Scophthalmidae</taxon>
        <taxon>Scophthalmus</taxon>
    </lineage>
</organism>
<reference evidence="1 3" key="1">
    <citation type="submission" date="2019-06" db="EMBL/GenBank/DDBJ databases">
        <title>Draft genomes of female and male turbot (Scophthalmus maximus).</title>
        <authorList>
            <person name="Xu H."/>
            <person name="Xu X.-W."/>
            <person name="Shao C."/>
            <person name="Chen S."/>
        </authorList>
    </citation>
    <scope>NUCLEOTIDE SEQUENCE [LARGE SCALE GENOMIC DNA]</scope>
    <source>
        <strain evidence="1">Ysfricsl-2016a</strain>
        <tissue evidence="1">Blood</tissue>
    </source>
</reference>
<evidence type="ECO:0000313" key="3">
    <source>
        <dbReference type="Proteomes" id="UP000438429"/>
    </source>
</evidence>
<gene>
    <name evidence="2" type="ORF">F2P81_016840</name>
    <name evidence="1" type="ORF">F2P81_026250</name>
</gene>
<accession>A0A6A4RN08</accession>
<evidence type="ECO:0000313" key="1">
    <source>
        <dbReference type="EMBL" id="KAF0021497.1"/>
    </source>
</evidence>
<name>A0A6A4RN08_SCOMX</name>
<proteinExistence type="predicted"/>
<dbReference type="EMBL" id="VEVO01000015">
    <property type="protein sequence ID" value="KAF0030109.1"/>
    <property type="molecule type" value="Genomic_DNA"/>
</dbReference>
<dbReference type="Proteomes" id="UP000438429">
    <property type="component" value="Unassembled WGS sequence"/>
</dbReference>
<sequence>MRTQLWRRELSFYEPHLDLLTFTKRSGNPNHLTRFFFCLRRRGTENKEFTVLLFETAAFEYLLDRRHLRYKTLQACSRYLLC</sequence>
<protein>
    <submittedName>
        <fullName evidence="1">Uncharacterized protein</fullName>
    </submittedName>
</protein>
<dbReference type="AlphaFoldDB" id="A0A6A4RN08"/>